<evidence type="ECO:0000313" key="8">
    <source>
        <dbReference type="Proteomes" id="UP000007796"/>
    </source>
</evidence>
<dbReference type="GO" id="GO:0005351">
    <property type="term" value="F:carbohydrate:proton symporter activity"/>
    <property type="evidence" value="ECO:0007669"/>
    <property type="project" value="TreeGrafter"/>
</dbReference>
<dbReference type="RefSeq" id="XP_014175770.1">
    <property type="nucleotide sequence ID" value="XM_014320295.1"/>
</dbReference>
<dbReference type="EMBL" id="GL629729">
    <property type="protein sequence ID" value="EFX06288.1"/>
    <property type="molecule type" value="Genomic_DNA"/>
</dbReference>
<feature type="transmembrane region" description="Helical" evidence="6">
    <location>
        <begin position="62"/>
        <end position="83"/>
    </location>
</feature>
<dbReference type="InterPro" id="IPR036259">
    <property type="entry name" value="MFS_trans_sf"/>
</dbReference>
<dbReference type="GO" id="GO:0016020">
    <property type="term" value="C:membrane"/>
    <property type="evidence" value="ECO:0007669"/>
    <property type="project" value="UniProtKB-SubCell"/>
</dbReference>
<dbReference type="eggNOG" id="KOG0254">
    <property type="taxonomic scope" value="Eukaryota"/>
</dbReference>
<evidence type="ECO:0000256" key="4">
    <source>
        <dbReference type="ARBA" id="ARBA00023136"/>
    </source>
</evidence>
<evidence type="ECO:0000256" key="5">
    <source>
        <dbReference type="SAM" id="MobiDB-lite"/>
    </source>
</evidence>
<dbReference type="PANTHER" id="PTHR48022">
    <property type="entry name" value="PLASTIDIC GLUCOSE TRANSPORTER 4"/>
    <property type="match status" value="1"/>
</dbReference>
<accession>F0X799</accession>
<dbReference type="Gene3D" id="1.20.1250.20">
    <property type="entry name" value="MFS general substrate transporter like domains"/>
    <property type="match status" value="2"/>
</dbReference>
<dbReference type="GeneID" id="25980061"/>
<keyword evidence="3 6" id="KW-1133">Transmembrane helix</keyword>
<dbReference type="HOGENOM" id="CLU_001265_30_13_1"/>
<protein>
    <submittedName>
        <fullName evidence="7">Major facilitator superfamily transporter sugar</fullName>
    </submittedName>
</protein>
<evidence type="ECO:0000256" key="3">
    <source>
        <dbReference type="ARBA" id="ARBA00022989"/>
    </source>
</evidence>
<dbReference type="AlphaFoldDB" id="F0X799"/>
<dbReference type="OrthoDB" id="6612291at2759"/>
<feature type="transmembrane region" description="Helical" evidence="6">
    <location>
        <begin position="259"/>
        <end position="279"/>
    </location>
</feature>
<feature type="transmembrane region" description="Helical" evidence="6">
    <location>
        <begin position="291"/>
        <end position="310"/>
    </location>
</feature>
<name>F0X799_GROCL</name>
<sequence>MKEYSVYNIAVVCFAAFGSLFTGNSFAVFAFTIGQPTFYTSLDLESDSSAPGYSYTNDITGAANGVFFGSGFFGCFLAGWAAIRFGRVNGFRIAATTGMIGGALQCGSQSPAMFLVARAVAGLAAGHTMAAMPTYFAEVSPPQSRGLITVPESPRFLVQRDDHQKALEVLLRLHHSASDPDNSFAHQELQMIVDRCRAEKEVVRTDGRWRLFTNKANRKRLVLAWLVMVGGQNIGPLVINNYNVRLYGSLGLGATTSLLLSAVYNTVGLIMACFGGLIANRLGRRKALVTGYLLVTCAFAVLTGMIGKYNTTPTKGWAAAATTMVYIYVTCYNCFVDLIQFTLATEIFPTHIQSQASATGGWSLEEMDRAIDGDVKSDENEKNEWEPTHVEGGEKSG</sequence>
<comment type="subcellular location">
    <subcellularLocation>
        <location evidence="1">Membrane</location>
        <topology evidence="1">Multi-pass membrane protein</topology>
    </subcellularLocation>
</comment>
<keyword evidence="4 6" id="KW-0472">Membrane</keyword>
<feature type="transmembrane region" description="Helical" evidence="6">
    <location>
        <begin position="221"/>
        <end position="239"/>
    </location>
</feature>
<feature type="transmembrane region" description="Helical" evidence="6">
    <location>
        <begin position="316"/>
        <end position="335"/>
    </location>
</feature>
<reference evidence="7 8" key="1">
    <citation type="journal article" date="2011" name="Proc. Natl. Acad. Sci. U.S.A.">
        <title>Genome and transcriptome analyses of the mountain pine beetle-fungal symbiont Grosmannia clavigera, a lodgepole pine pathogen.</title>
        <authorList>
            <person name="DiGuistini S."/>
            <person name="Wang Y."/>
            <person name="Liao N.Y."/>
            <person name="Taylor G."/>
            <person name="Tanguay P."/>
            <person name="Feau N."/>
            <person name="Henrissat B."/>
            <person name="Chan S.K."/>
            <person name="Hesse-Orce U."/>
            <person name="Alamouti S.M."/>
            <person name="Tsui C.K.M."/>
            <person name="Docking R.T."/>
            <person name="Levasseur A."/>
            <person name="Haridas S."/>
            <person name="Robertson G."/>
            <person name="Birol I."/>
            <person name="Holt R.A."/>
            <person name="Marra M.A."/>
            <person name="Hamelin R.C."/>
            <person name="Hirst M."/>
            <person name="Jones S.J.M."/>
            <person name="Bohlmann J."/>
            <person name="Breuil C."/>
        </authorList>
    </citation>
    <scope>NUCLEOTIDE SEQUENCE [LARGE SCALE GENOMIC DNA]</scope>
    <source>
        <strain evidence="8">kw1407 / UAMH 11150</strain>
    </source>
</reference>
<organism evidence="8">
    <name type="scientific">Grosmannia clavigera (strain kw1407 / UAMH 11150)</name>
    <name type="common">Blue stain fungus</name>
    <name type="synonym">Graphiocladiella clavigera</name>
    <dbReference type="NCBI Taxonomy" id="655863"/>
    <lineage>
        <taxon>Eukaryota</taxon>
        <taxon>Fungi</taxon>
        <taxon>Dikarya</taxon>
        <taxon>Ascomycota</taxon>
        <taxon>Pezizomycotina</taxon>
        <taxon>Sordariomycetes</taxon>
        <taxon>Sordariomycetidae</taxon>
        <taxon>Ophiostomatales</taxon>
        <taxon>Ophiostomataceae</taxon>
        <taxon>Leptographium</taxon>
    </lineage>
</organism>
<dbReference type="PROSITE" id="PS00217">
    <property type="entry name" value="SUGAR_TRANSPORT_2"/>
    <property type="match status" value="1"/>
</dbReference>
<dbReference type="SUPFAM" id="SSF103473">
    <property type="entry name" value="MFS general substrate transporter"/>
    <property type="match status" value="1"/>
</dbReference>
<keyword evidence="2 6" id="KW-0812">Transmembrane</keyword>
<dbReference type="InterPro" id="IPR005829">
    <property type="entry name" value="Sugar_transporter_CS"/>
</dbReference>
<gene>
    <name evidence="7" type="ORF">CMQ_6609</name>
</gene>
<feature type="region of interest" description="Disordered" evidence="5">
    <location>
        <begin position="373"/>
        <end position="397"/>
    </location>
</feature>
<dbReference type="PANTHER" id="PTHR48022:SF11">
    <property type="entry name" value="MONOSACCHARIDE TRANSPORTER (HXT8), PUTATIVE (AFU_ORTHOLOGUE AFUA_2G08120)-RELATED"/>
    <property type="match status" value="1"/>
</dbReference>
<dbReference type="Pfam" id="PF00083">
    <property type="entry name" value="Sugar_tr"/>
    <property type="match status" value="1"/>
</dbReference>
<dbReference type="Proteomes" id="UP000007796">
    <property type="component" value="Unassembled WGS sequence"/>
</dbReference>
<keyword evidence="8" id="KW-1185">Reference proteome</keyword>
<evidence type="ECO:0000313" key="7">
    <source>
        <dbReference type="EMBL" id="EFX06288.1"/>
    </source>
</evidence>
<dbReference type="STRING" id="655863.F0X799"/>
<dbReference type="InterPro" id="IPR005828">
    <property type="entry name" value="MFS_sugar_transport-like"/>
</dbReference>
<dbReference type="InParanoid" id="F0X799"/>
<dbReference type="InterPro" id="IPR050360">
    <property type="entry name" value="MFS_Sugar_Transporters"/>
</dbReference>
<evidence type="ECO:0000256" key="6">
    <source>
        <dbReference type="SAM" id="Phobius"/>
    </source>
</evidence>
<evidence type="ECO:0000256" key="1">
    <source>
        <dbReference type="ARBA" id="ARBA00004141"/>
    </source>
</evidence>
<evidence type="ECO:0000256" key="2">
    <source>
        <dbReference type="ARBA" id="ARBA00022692"/>
    </source>
</evidence>
<proteinExistence type="predicted"/>